<evidence type="ECO:0000256" key="1">
    <source>
        <dbReference type="SAM" id="Coils"/>
    </source>
</evidence>
<keyword evidence="1" id="KW-0175">Coiled coil</keyword>
<organism evidence="3">
    <name type="scientific">Brassica napus</name>
    <name type="common">Rape</name>
    <dbReference type="NCBI Taxonomy" id="3708"/>
    <lineage>
        <taxon>Eukaryota</taxon>
        <taxon>Viridiplantae</taxon>
        <taxon>Streptophyta</taxon>
        <taxon>Embryophyta</taxon>
        <taxon>Tracheophyta</taxon>
        <taxon>Spermatophyta</taxon>
        <taxon>Magnoliopsida</taxon>
        <taxon>eudicotyledons</taxon>
        <taxon>Gunneridae</taxon>
        <taxon>Pentapetalae</taxon>
        <taxon>rosids</taxon>
        <taxon>malvids</taxon>
        <taxon>Brassicales</taxon>
        <taxon>Brassicaceae</taxon>
        <taxon>Brassiceae</taxon>
        <taxon>Brassica</taxon>
    </lineage>
</organism>
<reference evidence="3" key="1">
    <citation type="submission" date="2021-01" db="EMBL/GenBank/DDBJ databases">
        <authorList>
            <consortium name="Genoscope - CEA"/>
            <person name="William W."/>
        </authorList>
    </citation>
    <scope>NUCLEOTIDE SEQUENCE</scope>
</reference>
<feature type="region of interest" description="Disordered" evidence="2">
    <location>
        <begin position="124"/>
        <end position="149"/>
    </location>
</feature>
<dbReference type="PANTHER" id="PTHR15111:SF0">
    <property type="entry name" value="UNCONVENTIONAL PREFOLDIN RPB5 INTERACTOR 1"/>
    <property type="match status" value="1"/>
</dbReference>
<feature type="coiled-coil region" evidence="1">
    <location>
        <begin position="33"/>
        <end position="78"/>
    </location>
</feature>
<feature type="region of interest" description="Disordered" evidence="2">
    <location>
        <begin position="337"/>
        <end position="376"/>
    </location>
</feature>
<accession>A0A816U678</accession>
<sequence length="376" mass="42188">MNCLQHFVDENDNLINLVTKLSDQLRHNNIQRDKTLQSQIHSLKAEIEDFQSEASFFATTASEAAEGLLEIREEYEEEDSSATVLQPSGFNPGGEGEAGEGEVEVEENEFARIMSKLNELEMQEELEGEDGDDYKGEDQYSSGESVEESEHVMVFDLRDKSNHNRIGDEESAAKQESTISVLEKSPIQKSEPKFDTNNKAFTGSIVEHAHNLQTNTHGLMQGASRKQQFYSKSLKSWILKLRNLYVLWEGAYSISSGYNSTHILLNPTLDFIEEFKASLPNDSLALTNNDSSQWSVGTATSVRARFFVLNERLTIREIIDSTLVLMLQSSDDISSGSGGFFGTPLSKRKSQEDQDNSLEDQHSVNKKHSQKKVKGE</sequence>
<protein>
    <submittedName>
        <fullName evidence="3">(rape) hypothetical protein</fullName>
    </submittedName>
</protein>
<proteinExistence type="predicted"/>
<gene>
    <name evidence="3" type="ORF">DARMORV10_C08P00750.1</name>
</gene>
<name>A0A816U678_BRANA</name>
<feature type="compositionally biased region" description="Basic residues" evidence="2">
    <location>
        <begin position="364"/>
        <end position="376"/>
    </location>
</feature>
<dbReference type="Proteomes" id="UP001295469">
    <property type="component" value="Chromosome C08"/>
</dbReference>
<dbReference type="AlphaFoldDB" id="A0A816U678"/>
<evidence type="ECO:0000256" key="2">
    <source>
        <dbReference type="SAM" id="MobiDB-lite"/>
    </source>
</evidence>
<dbReference type="EMBL" id="HG994372">
    <property type="protein sequence ID" value="CAF2105177.1"/>
    <property type="molecule type" value="Genomic_DNA"/>
</dbReference>
<dbReference type="PANTHER" id="PTHR15111">
    <property type="entry name" value="RNA POLYMERASE II SUBUNIT 5-MEDIATING PROTEIN NNX3"/>
    <property type="match status" value="1"/>
</dbReference>
<evidence type="ECO:0000313" key="3">
    <source>
        <dbReference type="EMBL" id="CAF2105177.1"/>
    </source>
</evidence>
<dbReference type="InterPro" id="IPR052255">
    <property type="entry name" value="RNA_pol_II_subunit5-mediator"/>
</dbReference>
<feature type="region of interest" description="Disordered" evidence="2">
    <location>
        <begin position="79"/>
        <end position="102"/>
    </location>
</feature>